<comment type="caution">
    <text evidence="1">The sequence shown here is derived from an EMBL/GenBank/DDBJ whole genome shotgun (WGS) entry which is preliminary data.</text>
</comment>
<protein>
    <submittedName>
        <fullName evidence="1">Uncharacterized protein</fullName>
    </submittedName>
</protein>
<dbReference type="AlphaFoldDB" id="A0A9Q0YST6"/>
<evidence type="ECO:0000313" key="1">
    <source>
        <dbReference type="EMBL" id="KAJ8025962.1"/>
    </source>
</evidence>
<evidence type="ECO:0000313" key="2">
    <source>
        <dbReference type="Proteomes" id="UP001152320"/>
    </source>
</evidence>
<dbReference type="PANTHER" id="PTHR33395:SF22">
    <property type="entry name" value="REVERSE TRANSCRIPTASE DOMAIN-CONTAINING PROTEIN"/>
    <property type="match status" value="1"/>
</dbReference>
<organism evidence="1 2">
    <name type="scientific">Holothuria leucospilota</name>
    <name type="common">Black long sea cucumber</name>
    <name type="synonym">Mertensiothuria leucospilota</name>
    <dbReference type="NCBI Taxonomy" id="206669"/>
    <lineage>
        <taxon>Eukaryota</taxon>
        <taxon>Metazoa</taxon>
        <taxon>Echinodermata</taxon>
        <taxon>Eleutherozoa</taxon>
        <taxon>Echinozoa</taxon>
        <taxon>Holothuroidea</taxon>
        <taxon>Aspidochirotacea</taxon>
        <taxon>Aspidochirotida</taxon>
        <taxon>Holothuriidae</taxon>
        <taxon>Holothuria</taxon>
    </lineage>
</organism>
<sequence length="170" mass="18577">MPAFNGPNDSIESLCSIDISQVVVFQKLCNLRPDKAPGADGIYPVVLRNLAKVVSKPLSIIFSKSLQCNQIPVDWKLANVTPLYKKGPKNQPSSYRPVSLTSQVCKVMESILKDSIVSYLEEAVTATTVNGFKNVIDPILRKRRGLYISQKRLSAPVFTTPSAVTAGGLR</sequence>
<gene>
    <name evidence="1" type="ORF">HOLleu_33675</name>
</gene>
<name>A0A9Q0YST6_HOLLE</name>
<proteinExistence type="predicted"/>
<dbReference type="Proteomes" id="UP001152320">
    <property type="component" value="Chromosome 17"/>
</dbReference>
<reference evidence="1" key="1">
    <citation type="submission" date="2021-10" db="EMBL/GenBank/DDBJ databases">
        <title>Tropical sea cucumber genome reveals ecological adaptation and Cuvierian tubules defense mechanism.</title>
        <authorList>
            <person name="Chen T."/>
        </authorList>
    </citation>
    <scope>NUCLEOTIDE SEQUENCE</scope>
    <source>
        <strain evidence="1">Nanhai2018</strain>
        <tissue evidence="1">Muscle</tissue>
    </source>
</reference>
<dbReference type="OrthoDB" id="10067229at2759"/>
<accession>A0A9Q0YST6</accession>
<dbReference type="EMBL" id="JAIZAY010000017">
    <property type="protein sequence ID" value="KAJ8025962.1"/>
    <property type="molecule type" value="Genomic_DNA"/>
</dbReference>
<keyword evidence="2" id="KW-1185">Reference proteome</keyword>
<dbReference type="PANTHER" id="PTHR33395">
    <property type="entry name" value="TRANSCRIPTASE, PUTATIVE-RELATED-RELATED"/>
    <property type="match status" value="1"/>
</dbReference>